<dbReference type="PROSITE" id="PS50931">
    <property type="entry name" value="HTH_LYSR"/>
    <property type="match status" value="1"/>
</dbReference>
<dbReference type="InterPro" id="IPR058163">
    <property type="entry name" value="LysR-type_TF_proteobact-type"/>
</dbReference>
<organism evidence="6 7">
    <name type="scientific">Gulbenkiania indica</name>
    <dbReference type="NCBI Taxonomy" id="375574"/>
    <lineage>
        <taxon>Bacteria</taxon>
        <taxon>Pseudomonadati</taxon>
        <taxon>Pseudomonadota</taxon>
        <taxon>Betaproteobacteria</taxon>
        <taxon>Neisseriales</taxon>
        <taxon>Chromobacteriaceae</taxon>
        <taxon>Gulbenkiania</taxon>
    </lineage>
</organism>
<dbReference type="CDD" id="cd08422">
    <property type="entry name" value="PBP2_CrgA_like"/>
    <property type="match status" value="1"/>
</dbReference>
<feature type="domain" description="HTH lysR-type" evidence="5">
    <location>
        <begin position="1"/>
        <end position="59"/>
    </location>
</feature>
<dbReference type="Pfam" id="PF03466">
    <property type="entry name" value="LysR_substrate"/>
    <property type="match status" value="1"/>
</dbReference>
<gene>
    <name evidence="6" type="ORF">Ga0061063_0360</name>
</gene>
<dbReference type="OrthoDB" id="9178040at2"/>
<evidence type="ECO:0000256" key="2">
    <source>
        <dbReference type="ARBA" id="ARBA00023015"/>
    </source>
</evidence>
<reference evidence="7" key="1">
    <citation type="submission" date="2015-08" db="EMBL/GenBank/DDBJ databases">
        <authorList>
            <person name="Varghese N."/>
        </authorList>
    </citation>
    <scope>NUCLEOTIDE SEQUENCE [LARGE SCALE GENOMIC DNA]</scope>
    <source>
        <strain evidence="7">DSM 17901</strain>
    </source>
</reference>
<dbReference type="InterPro" id="IPR005119">
    <property type="entry name" value="LysR_subst-bd"/>
</dbReference>
<keyword evidence="4" id="KW-0804">Transcription</keyword>
<dbReference type="InterPro" id="IPR036390">
    <property type="entry name" value="WH_DNA-bd_sf"/>
</dbReference>
<dbReference type="Gene3D" id="3.40.190.290">
    <property type="match status" value="1"/>
</dbReference>
<comment type="similarity">
    <text evidence="1">Belongs to the LysR transcriptional regulatory family.</text>
</comment>
<dbReference type="SUPFAM" id="SSF46785">
    <property type="entry name" value="Winged helix' DNA-binding domain"/>
    <property type="match status" value="1"/>
</dbReference>
<dbReference type="InterPro" id="IPR036388">
    <property type="entry name" value="WH-like_DNA-bd_sf"/>
</dbReference>
<dbReference type="FunFam" id="1.10.10.10:FF:000001">
    <property type="entry name" value="LysR family transcriptional regulator"/>
    <property type="match status" value="1"/>
</dbReference>
<accession>A0A0K6GSI6</accession>
<name>A0A0K6GSI6_9NEIS</name>
<keyword evidence="2" id="KW-0805">Transcription regulation</keyword>
<dbReference type="Pfam" id="PF00126">
    <property type="entry name" value="HTH_1"/>
    <property type="match status" value="1"/>
</dbReference>
<evidence type="ECO:0000259" key="5">
    <source>
        <dbReference type="PROSITE" id="PS50931"/>
    </source>
</evidence>
<dbReference type="RefSeq" id="WP_054284620.1">
    <property type="nucleotide sequence ID" value="NZ_CYHA01000001.1"/>
</dbReference>
<dbReference type="Gene3D" id="1.10.10.10">
    <property type="entry name" value="Winged helix-like DNA-binding domain superfamily/Winged helix DNA-binding domain"/>
    <property type="match status" value="1"/>
</dbReference>
<evidence type="ECO:0000313" key="6">
    <source>
        <dbReference type="EMBL" id="CUA81518.1"/>
    </source>
</evidence>
<dbReference type="SUPFAM" id="SSF53850">
    <property type="entry name" value="Periplasmic binding protein-like II"/>
    <property type="match status" value="1"/>
</dbReference>
<sequence length="298" mass="32831">MDAFKQLETFVAVVTLGSLSAAARQEGVVPAVIGRRLDALEERLGARLLVRTTRSVTLTQEGSAFFEDSQRILSELAEAEAAVASGSGRARGHLRLSAPAGFGRRHVAPHLAAFQQQHPDIRITLDLSDRLVDLARDRIDCAIRISDLADSSLVAVRLAENRRVVVASPAYLARHGIPHSLEDLQHHACLSLGESQSRGWTFRVDGELVNLKVSGMLECNDGAVLHDWALQGLGLAWRSLWEVKDDLSDGRLVTVLDAYSAADYPVYAVVPQRRFLPVRVRRFIDHLRAVYASPGYWD</sequence>
<proteinExistence type="inferred from homology"/>
<dbReference type="InterPro" id="IPR000847">
    <property type="entry name" value="LysR_HTH_N"/>
</dbReference>
<dbReference type="FunFam" id="3.40.190.290:FF:000001">
    <property type="entry name" value="Transcriptional regulator, LysR family"/>
    <property type="match status" value="1"/>
</dbReference>
<evidence type="ECO:0000256" key="4">
    <source>
        <dbReference type="ARBA" id="ARBA00023163"/>
    </source>
</evidence>
<dbReference type="STRING" id="375574.GCA_001418035_00159"/>
<evidence type="ECO:0000313" key="7">
    <source>
        <dbReference type="Proteomes" id="UP000243535"/>
    </source>
</evidence>
<dbReference type="PANTHER" id="PTHR30537:SF5">
    <property type="entry name" value="HTH-TYPE TRANSCRIPTIONAL ACTIVATOR TTDR-RELATED"/>
    <property type="match status" value="1"/>
</dbReference>
<evidence type="ECO:0000256" key="1">
    <source>
        <dbReference type="ARBA" id="ARBA00009437"/>
    </source>
</evidence>
<dbReference type="GO" id="GO:0003700">
    <property type="term" value="F:DNA-binding transcription factor activity"/>
    <property type="evidence" value="ECO:0007669"/>
    <property type="project" value="InterPro"/>
</dbReference>
<evidence type="ECO:0000256" key="3">
    <source>
        <dbReference type="ARBA" id="ARBA00023125"/>
    </source>
</evidence>
<protein>
    <submittedName>
        <fullName evidence="6">DNA-binding transcriptional regulator, LysR family</fullName>
    </submittedName>
</protein>
<dbReference type="GO" id="GO:0003677">
    <property type="term" value="F:DNA binding"/>
    <property type="evidence" value="ECO:0007669"/>
    <property type="project" value="UniProtKB-KW"/>
</dbReference>
<dbReference type="Proteomes" id="UP000243535">
    <property type="component" value="Unassembled WGS sequence"/>
</dbReference>
<keyword evidence="3 6" id="KW-0238">DNA-binding</keyword>
<keyword evidence="7" id="KW-1185">Reference proteome</keyword>
<dbReference type="PANTHER" id="PTHR30537">
    <property type="entry name" value="HTH-TYPE TRANSCRIPTIONAL REGULATOR"/>
    <property type="match status" value="1"/>
</dbReference>
<dbReference type="EMBL" id="CYHA01000001">
    <property type="protein sequence ID" value="CUA81518.1"/>
    <property type="molecule type" value="Genomic_DNA"/>
</dbReference>
<dbReference type="AlphaFoldDB" id="A0A0K6GSI6"/>